<keyword evidence="2" id="KW-0285">Flavoprotein</keyword>
<dbReference type="Proteomes" id="UP001201262">
    <property type="component" value="Unassembled WGS sequence"/>
</dbReference>
<dbReference type="Pfam" id="PF13450">
    <property type="entry name" value="NAD_binding_8"/>
    <property type="match status" value="1"/>
</dbReference>
<dbReference type="GO" id="GO:0004497">
    <property type="term" value="F:monooxygenase activity"/>
    <property type="evidence" value="ECO:0007669"/>
    <property type="project" value="UniProtKB-KW"/>
</dbReference>
<dbReference type="SUPFAM" id="SSF51905">
    <property type="entry name" value="FAD/NAD(P)-binding domain"/>
    <property type="match status" value="1"/>
</dbReference>
<comment type="caution">
    <text evidence="6">The sequence shown here is derived from an EMBL/GenBank/DDBJ whole genome shotgun (WGS) entry which is preliminary data.</text>
</comment>
<comment type="cofactor">
    <cofactor evidence="1">
        <name>FAD</name>
        <dbReference type="ChEBI" id="CHEBI:57692"/>
    </cofactor>
</comment>
<reference evidence="6" key="1">
    <citation type="submission" date="2021-12" db="EMBL/GenBank/DDBJ databases">
        <title>Convergent genome expansion in fungi linked to evolution of root-endophyte symbiosis.</title>
        <authorList>
            <consortium name="DOE Joint Genome Institute"/>
            <person name="Ke Y.-H."/>
            <person name="Bonito G."/>
            <person name="Liao H.-L."/>
            <person name="Looney B."/>
            <person name="Rojas-Flechas A."/>
            <person name="Nash J."/>
            <person name="Hameed K."/>
            <person name="Schadt C."/>
            <person name="Martin F."/>
            <person name="Crous P.W."/>
            <person name="Miettinen O."/>
            <person name="Magnuson J.K."/>
            <person name="Labbe J."/>
            <person name="Jacobson D."/>
            <person name="Doktycz M.J."/>
            <person name="Veneault-Fourrey C."/>
            <person name="Kuo A."/>
            <person name="Mondo S."/>
            <person name="Calhoun S."/>
            <person name="Riley R."/>
            <person name="Ohm R."/>
            <person name="LaButti K."/>
            <person name="Andreopoulos B."/>
            <person name="Pangilinan J."/>
            <person name="Nolan M."/>
            <person name="Tritt A."/>
            <person name="Clum A."/>
            <person name="Lipzen A."/>
            <person name="Daum C."/>
            <person name="Barry K."/>
            <person name="Grigoriev I.V."/>
            <person name="Vilgalys R."/>
        </authorList>
    </citation>
    <scope>NUCLEOTIDE SEQUENCE</scope>
    <source>
        <strain evidence="6">PMI_201</strain>
    </source>
</reference>
<dbReference type="EMBL" id="JAJTJA010000011">
    <property type="protein sequence ID" value="KAH8691982.1"/>
    <property type="molecule type" value="Genomic_DNA"/>
</dbReference>
<keyword evidence="5 6" id="KW-0503">Monooxygenase</keyword>
<protein>
    <submittedName>
        <fullName evidence="6">Monooxygenase</fullName>
    </submittedName>
</protein>
<dbReference type="PANTHER" id="PTHR47178:SF3">
    <property type="entry name" value="FAD-BINDING DOMAIN-CONTAINING PROTEIN"/>
    <property type="match status" value="1"/>
</dbReference>
<name>A0AAD4KMM0_9EURO</name>
<dbReference type="Gene3D" id="3.50.50.60">
    <property type="entry name" value="FAD/NAD(P)-binding domain"/>
    <property type="match status" value="1"/>
</dbReference>
<accession>A0AAD4KMM0</accession>
<evidence type="ECO:0000313" key="6">
    <source>
        <dbReference type="EMBL" id="KAH8691982.1"/>
    </source>
</evidence>
<dbReference type="PANTHER" id="PTHR47178">
    <property type="entry name" value="MONOOXYGENASE, FAD-BINDING"/>
    <property type="match status" value="1"/>
</dbReference>
<evidence type="ECO:0000256" key="5">
    <source>
        <dbReference type="ARBA" id="ARBA00023033"/>
    </source>
</evidence>
<dbReference type="InterPro" id="IPR036188">
    <property type="entry name" value="FAD/NAD-bd_sf"/>
</dbReference>
<gene>
    <name evidence="6" type="ORF">BGW36DRAFT_303948</name>
</gene>
<dbReference type="PRINTS" id="PR00420">
    <property type="entry name" value="RNGMNOXGNASE"/>
</dbReference>
<evidence type="ECO:0000256" key="4">
    <source>
        <dbReference type="ARBA" id="ARBA00023002"/>
    </source>
</evidence>
<proteinExistence type="predicted"/>
<evidence type="ECO:0000256" key="1">
    <source>
        <dbReference type="ARBA" id="ARBA00001974"/>
    </source>
</evidence>
<keyword evidence="4" id="KW-0560">Oxidoreductase</keyword>
<dbReference type="GeneID" id="70242214"/>
<organism evidence="6 7">
    <name type="scientific">Talaromyces proteolyticus</name>
    <dbReference type="NCBI Taxonomy" id="1131652"/>
    <lineage>
        <taxon>Eukaryota</taxon>
        <taxon>Fungi</taxon>
        <taxon>Dikarya</taxon>
        <taxon>Ascomycota</taxon>
        <taxon>Pezizomycotina</taxon>
        <taxon>Eurotiomycetes</taxon>
        <taxon>Eurotiomycetidae</taxon>
        <taxon>Eurotiales</taxon>
        <taxon>Trichocomaceae</taxon>
        <taxon>Talaromyces</taxon>
        <taxon>Talaromyces sect. Bacilispori</taxon>
    </lineage>
</organism>
<dbReference type="RefSeq" id="XP_046067979.1">
    <property type="nucleotide sequence ID" value="XM_046211927.1"/>
</dbReference>
<dbReference type="AlphaFoldDB" id="A0AAD4KMM0"/>
<evidence type="ECO:0000256" key="3">
    <source>
        <dbReference type="ARBA" id="ARBA00022827"/>
    </source>
</evidence>
<keyword evidence="3" id="KW-0274">FAD</keyword>
<sequence>MAVDAQSDKSSAKVAIIGAGLTGLLVAHGLTKNGFKVSVFDSETSIDTRLRDWTILLHWAMPTFEKLLPEEVIKALPGAICNPHLTFNDEVECLPCYNGITGDILFKSPLPGSRRVSRQRLRRVLAQGLDIKWGKTLSNISFPFDDVDQSGNPARSPVQLTFADGQSELADYALGTDGASSKVRQLLLCDKDAEPQLSGFMFATGITEYRDASKVEAVVKAHPVAAITLGMEAVAGCGVLSVEDEQDMSTWTTFWTKIWRGSLADLPKIDNTVEYIKQTTEGLCEPFQSIINWTPPDSECYIDEMKYWIPVPYDNYAGRVTLAGDAAHPMLICRY</sequence>
<keyword evidence="7" id="KW-1185">Reference proteome</keyword>
<evidence type="ECO:0000313" key="7">
    <source>
        <dbReference type="Proteomes" id="UP001201262"/>
    </source>
</evidence>
<evidence type="ECO:0000256" key="2">
    <source>
        <dbReference type="ARBA" id="ARBA00022630"/>
    </source>
</evidence>